<evidence type="ECO:0000313" key="8">
    <source>
        <dbReference type="EMBL" id="MDC0714996.1"/>
    </source>
</evidence>
<evidence type="ECO:0000256" key="3">
    <source>
        <dbReference type="ARBA" id="ARBA00022490"/>
    </source>
</evidence>
<dbReference type="Proteomes" id="UP001221838">
    <property type="component" value="Unassembled WGS sequence"/>
</dbReference>
<evidence type="ECO:0000256" key="2">
    <source>
        <dbReference type="ARBA" id="ARBA00004496"/>
    </source>
</evidence>
<dbReference type="Gene3D" id="2.60.40.10">
    <property type="entry name" value="Immunoglobulins"/>
    <property type="match status" value="5"/>
</dbReference>
<dbReference type="InterPro" id="IPR052614">
    <property type="entry name" value="CFAP65"/>
</dbReference>
<dbReference type="PANTHER" id="PTHR46127:SF1">
    <property type="entry name" value="CILIA- AND FLAGELLA-ASSOCIATED PROTEIN 65"/>
    <property type="match status" value="1"/>
</dbReference>
<evidence type="ECO:0000256" key="1">
    <source>
        <dbReference type="ARBA" id="ARBA00004138"/>
    </source>
</evidence>
<evidence type="ECO:0000259" key="6">
    <source>
        <dbReference type="Pfam" id="PF15780"/>
    </source>
</evidence>
<dbReference type="PANTHER" id="PTHR46127">
    <property type="entry name" value="CILIA- AND FLAGELLA-ASSOCIATED PROTEIN 65"/>
    <property type="match status" value="1"/>
</dbReference>
<evidence type="ECO:0000259" key="7">
    <source>
        <dbReference type="Pfam" id="PF22544"/>
    </source>
</evidence>
<protein>
    <submittedName>
        <fullName evidence="8">Choice-of-anchor D domain-containing protein</fullName>
    </submittedName>
</protein>
<dbReference type="InterPro" id="IPR031549">
    <property type="entry name" value="ASH"/>
</dbReference>
<evidence type="ECO:0000256" key="5">
    <source>
        <dbReference type="ARBA" id="ARBA00023273"/>
    </source>
</evidence>
<gene>
    <name evidence="8" type="ORF">POL68_41490</name>
</gene>
<dbReference type="RefSeq" id="WP_272145672.1">
    <property type="nucleotide sequence ID" value="NZ_JAQNDM010000002.1"/>
</dbReference>
<sequence>MWGRQWAWVVAWVCVAGGLGGCDRPNTGNRARTGFAARPQALEFGPAALGSTKTVKLRLANEGRAPLRVEGASASVPHVEIPPFEPFTLSAGGEYELEVRFSPAVEGTVQGVVEILTDADSDGSAGSRVNFAGMGVKAWVEVRSQELDFGNVALDTVQMLELRLSNPTSVESPLRLAMSGVDADQFFSSTEGPALVLPAGRQMALPIAFKPRRLGVAAAEVLVEVCEGCAPLAVPLKGMGIASQLEISPLRVDFGRVALGATAEERIMVRNQGTEPMSYQGARILDDAGTFRVVSAVVPTGNVLRPGESAEIRVAFSPSALGSPAEARVEIDVKASGSAAPAPKVALSGEGGSSCVAVLPRTLDMGVVAEGMSATRPVKVVNRCRTPVLVNDLQIDTRQGGFFSLAQAPASTPIAPGQSATVGITFTPRAGAGQGEAQLSVSVRSGSATSTEGVVLKGQGEAFPPCKYALSPKTLDFGRVPVGAEVLLSASLSNTGATACYLAGLQLVEGSDPVFSAQPVQGTTLAPGQKAQLLVRFKPEAPATYGGLAEGWVNHPSSGHPTLNVVGEGVQGCFAVQPTHLAFGTSQLSCEPHTQELIAYNGCAGPVTVNGMRMEQDSEEFTLADVPSFPRTLASGEQFRLRATYAPVNEGTDAAVLRFDLGPDSVYTASLVGAGVNKAEQTDVFVQESQAKVDVLFVVDNSGSMMEEQQSLGSNFASFLSAANAAGVDYHIGVTTTGLDASPGGWSACSGGAEGGENGRLFPADGSSPRIITPTTPNAPAVFARNTQVGVCHWNEQGLEAAYRALSAPLLHSVDDPRTAQPADGNGGFLREEARLALIFLTDEEDFSTQSVAFYETYFRALKDNEPSKLSISAIAGPANLSACPTASSSGARYIQLAEATGGVVESICTPNWAQSLKKLSSNTFGPNRSFPLSEDPEDPSQIAVTVDGVRVTSGWQYNPDTRTVVFDAETAPLPGAVVEVTYPLGC</sequence>
<evidence type="ECO:0000256" key="4">
    <source>
        <dbReference type="ARBA" id="ARBA00023069"/>
    </source>
</evidence>
<dbReference type="PROSITE" id="PS51257">
    <property type="entry name" value="PROKAR_LIPOPROTEIN"/>
    <property type="match status" value="1"/>
</dbReference>
<feature type="domain" description="HYDIN/VesB/CFA65-like Ig-like" evidence="7">
    <location>
        <begin position="244"/>
        <end position="326"/>
    </location>
</feature>
<comment type="caution">
    <text evidence="8">The sequence shown here is derived from an EMBL/GenBank/DDBJ whole genome shotgun (WGS) entry which is preliminary data.</text>
</comment>
<keyword evidence="9" id="KW-1185">Reference proteome</keyword>
<dbReference type="Pfam" id="PF22544">
    <property type="entry name" value="HYDIN_VesB_CFA65-like_Ig"/>
    <property type="match status" value="2"/>
</dbReference>
<dbReference type="InterPro" id="IPR013783">
    <property type="entry name" value="Ig-like_fold"/>
</dbReference>
<accession>A0ABT5DN74</accession>
<dbReference type="InterPro" id="IPR053879">
    <property type="entry name" value="HYDIN_VesB_CFA65-like_Ig"/>
</dbReference>
<proteinExistence type="predicted"/>
<keyword evidence="3" id="KW-0963">Cytoplasm</keyword>
<comment type="subcellular location">
    <subcellularLocation>
        <location evidence="1">Cell projection</location>
        <location evidence="1">Cilium</location>
    </subcellularLocation>
    <subcellularLocation>
        <location evidence="2">Cytoplasm</location>
    </subcellularLocation>
</comment>
<feature type="domain" description="HYDIN/VesB/CFA65-like Ig-like" evidence="7">
    <location>
        <begin position="470"/>
        <end position="541"/>
    </location>
</feature>
<dbReference type="EMBL" id="JAQNDM010000002">
    <property type="protein sequence ID" value="MDC0714996.1"/>
    <property type="molecule type" value="Genomic_DNA"/>
</dbReference>
<name>A0ABT5DN74_9BACT</name>
<keyword evidence="4" id="KW-0969">Cilium</keyword>
<feature type="domain" description="Abnormal spindle-like microcephaly-associated protein ASH" evidence="6">
    <location>
        <begin position="37"/>
        <end position="119"/>
    </location>
</feature>
<keyword evidence="5" id="KW-0966">Cell projection</keyword>
<reference evidence="8 9" key="1">
    <citation type="submission" date="2022-11" db="EMBL/GenBank/DDBJ databases">
        <title>Minimal conservation of predation-associated metabolite biosynthetic gene clusters underscores biosynthetic potential of Myxococcota including descriptions for ten novel species: Archangium lansinium sp. nov., Myxococcus landrumus sp. nov., Nannocystis bai.</title>
        <authorList>
            <person name="Ahearne A."/>
            <person name="Stevens C."/>
            <person name="Dowd S."/>
        </authorList>
    </citation>
    <scope>NUCLEOTIDE SEQUENCE [LARGE SCALE GENOMIC DNA]</scope>
    <source>
        <strain evidence="8 9">NCWAL01</strain>
    </source>
</reference>
<dbReference type="NCBIfam" id="NF012200">
    <property type="entry name" value="choice_anch_D"/>
    <property type="match status" value="4"/>
</dbReference>
<dbReference type="Pfam" id="PF15780">
    <property type="entry name" value="ASH"/>
    <property type="match status" value="1"/>
</dbReference>
<organism evidence="8 9">
    <name type="scientific">Stigmatella ashevillensis</name>
    <dbReference type="NCBI Taxonomy" id="2995309"/>
    <lineage>
        <taxon>Bacteria</taxon>
        <taxon>Pseudomonadati</taxon>
        <taxon>Myxococcota</taxon>
        <taxon>Myxococcia</taxon>
        <taxon>Myxococcales</taxon>
        <taxon>Cystobacterineae</taxon>
        <taxon>Archangiaceae</taxon>
        <taxon>Stigmatella</taxon>
    </lineage>
</organism>
<evidence type="ECO:0000313" key="9">
    <source>
        <dbReference type="Proteomes" id="UP001221838"/>
    </source>
</evidence>